<dbReference type="EMBL" id="CM040997">
    <property type="protein sequence ID" value="MCJ8746019.1"/>
    <property type="molecule type" value="Genomic_DNA"/>
</dbReference>
<sequence length="1582" mass="172191">MSQAEVHAAGLFPKLPSSFDADSFLSARLALRRRRHSASSRRNAFRFNKMPTAEESTGSSRERISPVLSKTLSWSADDILSAEQKKNKKKSSAGAAAADQQCARSSRSSSSSPPRRAQRNTGGATAKGSSATAPHGSTDSEEESAPKKAPEINRWEQEKEDEVETKAVATSPDGRFLKFNVEIGRGSFKTVYKGLDTETTVEVAWCELQTRRLSKAERQRFSEEVEMLKGLQHPNIVRFYDSWKSTVKGHKCIILVTELMTSGTLKTYLKRFKEMKLKLLQRWSHQILKGLHFLHTRTPPIIHRDLKCDNIFITGPTGSVKIGDLGLATLKSASFAKSVIGTPEFMAPEMYEEKYDEAVDVYAFGMCILEMTTSEYPYSECQNAAQIYRKVTSGMKPDSFFKVKVPELKEIIEGCIRMNKQERYTIQDLLEHPFFQENNGVHVELAEEDDMVKSGLKLWLRMDDTKKLHGKYKDNNAIEFLFDLYKDVPEEVAQEMVVLGFVCDADYKLVAKAIRDRVTAIKRQREKLCRLADEEQRRRQDEVIEEEPESVPEAEPPVSNLPSLQPQMSVESGVFSPVQMTPTVTVSAPLVSTANSSMDSGINASFTTEPEELDTEHQPHYNIHHACYSSATSDCETDGYLSSSGLQEPLEASCQAPSSTPSVMAPPTEAMNMDVPVFEAPPTEASPVKNAPIPALRFPSSIAVSHNSERVHSGGASGFSSPVDSYASDVTSGLSDGNEGLSEMSSKGPSKRTGSKLLRKRARSRLRITGLSDKVDRVVECQLQTHNSKMVTFKFDLDGDNPEDIATVMAHNEFILPSEKEGFIHRMRDIIRRAEALMRREPLEPLGPGNVLRLPYLSGAGTLSGSQPNLHTQGLARTHSSSSLPDYTVGQVTRGPSPGVGGDYYLDPDAAIPVRPLRSQSFHTSDYTAANVVQVNRGPSPGLGGDYYLDSDGAVPLRPFRSQSFHTSEYTAANAGQVTRGSSPGLGGDFYLDPDMGPPVRPLRSQSFHTSGSSQPYTPPTSHYPQYPKPDALPLLPNQIPTIPPQFPNPQYIPNPPYSYPFMVNQTPLKGSINPAPNPVPQNPSSSNLTPYPTPPTPQHLVGDVVPPENSSLPLPGGHTMPPNTQTAGIWPAHSQQPLFSLANVLSLAMTMAQSFIPPTTMPNGLPQAYMPPLAPQPGYPAMFGGQHPAAGQKESPPHQDMYQHQEAQSSAQAQSATTTTPDVPGLPGAGGQTGVSPQEGQEKSSSTSFSSSSSPSPSCNSTESSSSASPQNTVSTLDMVSPPSPRNSQSVCDAVAKEKLSPISEEQKPTLTVGRFHVTPSTDETTPTTCTPRPPTPPPASAPSTNSQSDSSTEEQGESEASLSTISVSPPNKPADVDSSVAPCWGGQAATSESKEPGTEEEEEKEEEEKEKEGGEEEGREGETRQRGISVSLTDGTTAGIVIGNVSQPWISYTRSASYASSDETESDSEDMWEELQELRERHLGEVQALQASQKREIEELYERMGKVPPPGIVSPAAMLSSRQRRLSKSGGFPSSRRNSLQRLDILPPAGIMRKNSVSGSSNGSQERAAKGVTFASDYRV</sequence>
<gene>
    <name evidence="1" type="ORF">PDJAM_G00136950</name>
</gene>
<proteinExistence type="predicted"/>
<evidence type="ECO:0000313" key="1">
    <source>
        <dbReference type="EMBL" id="MCJ8746019.1"/>
    </source>
</evidence>
<dbReference type="Proteomes" id="UP000830395">
    <property type="component" value="Chromosome 23"/>
</dbReference>
<name>A0ACC5ZDC4_9TELE</name>
<reference evidence="1" key="1">
    <citation type="submission" date="2020-02" db="EMBL/GenBank/DDBJ databases">
        <title>Genome sequencing of the panga catfish, Pangasius djambal.</title>
        <authorList>
            <person name="Wen M."/>
            <person name="Zahm M."/>
            <person name="Roques C."/>
            <person name="Cabau C."/>
            <person name="Klopp C."/>
            <person name="Donnadieu C."/>
            <person name="Jouanno E."/>
            <person name="Avarre J.-C."/>
            <person name="Campet M."/>
            <person name="Ha T."/>
            <person name="Dugue R."/>
            <person name="Lampietro C."/>
            <person name="Louis A."/>
            <person name="Herpin A."/>
            <person name="Echchiki A."/>
            <person name="Berthelot C."/>
            <person name="Parey E."/>
            <person name="Roest-Crollius H."/>
            <person name="Braasch I."/>
            <person name="Postlethwait J.H."/>
            <person name="Bobe J."/>
            <person name="Montfort J."/>
            <person name="Bouchez O."/>
            <person name="Begum T."/>
            <person name="Schartl M."/>
            <person name="Gustiano R."/>
            <person name="Guiguen Y."/>
        </authorList>
    </citation>
    <scope>NUCLEOTIDE SEQUENCE</scope>
    <source>
        <strain evidence="1">Pdj_M5554</strain>
    </source>
</reference>
<organism evidence="1 2">
    <name type="scientific">Pangasius djambal</name>
    <dbReference type="NCBI Taxonomy" id="1691987"/>
    <lineage>
        <taxon>Eukaryota</taxon>
        <taxon>Metazoa</taxon>
        <taxon>Chordata</taxon>
        <taxon>Craniata</taxon>
        <taxon>Vertebrata</taxon>
        <taxon>Euteleostomi</taxon>
        <taxon>Actinopterygii</taxon>
        <taxon>Neopterygii</taxon>
        <taxon>Teleostei</taxon>
        <taxon>Ostariophysi</taxon>
        <taxon>Siluriformes</taxon>
        <taxon>Pangasiidae</taxon>
        <taxon>Pangasius</taxon>
    </lineage>
</organism>
<protein>
    <submittedName>
        <fullName evidence="1">Uncharacterized protein</fullName>
    </submittedName>
</protein>
<evidence type="ECO:0000313" key="2">
    <source>
        <dbReference type="Proteomes" id="UP000830395"/>
    </source>
</evidence>
<comment type="caution">
    <text evidence="1">The sequence shown here is derived from an EMBL/GenBank/DDBJ whole genome shotgun (WGS) entry which is preliminary data.</text>
</comment>
<accession>A0ACC5ZDC4</accession>
<keyword evidence="2" id="KW-1185">Reference proteome</keyword>